<evidence type="ECO:0000256" key="2">
    <source>
        <dbReference type="ARBA" id="ARBA00022598"/>
    </source>
</evidence>
<dbReference type="SUPFAM" id="SSF69593">
    <property type="entry name" value="Glycerol-3-phosphate (1)-acyltransferase"/>
    <property type="match status" value="1"/>
</dbReference>
<proteinExistence type="inferred from homology"/>
<dbReference type="Pfam" id="PF00550">
    <property type="entry name" value="PP-binding"/>
    <property type="match status" value="1"/>
</dbReference>
<keyword evidence="3" id="KW-0812">Transmembrane</keyword>
<dbReference type="InterPro" id="IPR042099">
    <property type="entry name" value="ANL_N_sf"/>
</dbReference>
<keyword evidence="3" id="KW-0472">Membrane</keyword>
<feature type="domain" description="Carrier" evidence="4">
    <location>
        <begin position="15"/>
        <end position="91"/>
    </location>
</feature>
<dbReference type="Pfam" id="PF00501">
    <property type="entry name" value="AMP-binding"/>
    <property type="match status" value="1"/>
</dbReference>
<dbReference type="PROSITE" id="PS00455">
    <property type="entry name" value="AMP_BINDING"/>
    <property type="match status" value="1"/>
</dbReference>
<evidence type="ECO:0000259" key="4">
    <source>
        <dbReference type="PROSITE" id="PS50075"/>
    </source>
</evidence>
<comment type="caution">
    <text evidence="5">The sequence shown here is derived from an EMBL/GenBank/DDBJ whole genome shotgun (WGS) entry which is preliminary data.</text>
</comment>
<dbReference type="Proteomes" id="UP001207654">
    <property type="component" value="Unassembled WGS sequence"/>
</dbReference>
<keyword evidence="6" id="KW-1185">Reference proteome</keyword>
<feature type="transmembrane region" description="Helical" evidence="3">
    <location>
        <begin position="331"/>
        <end position="354"/>
    </location>
</feature>
<dbReference type="SUPFAM" id="SSF47336">
    <property type="entry name" value="ACP-like"/>
    <property type="match status" value="1"/>
</dbReference>
<dbReference type="Gene3D" id="1.10.1200.10">
    <property type="entry name" value="ACP-like"/>
    <property type="match status" value="1"/>
</dbReference>
<dbReference type="Pfam" id="PF01553">
    <property type="entry name" value="Acyltransferase"/>
    <property type="match status" value="1"/>
</dbReference>
<dbReference type="InterPro" id="IPR020845">
    <property type="entry name" value="AMP-binding_CS"/>
</dbReference>
<dbReference type="CDD" id="cd05931">
    <property type="entry name" value="FAAL"/>
    <property type="match status" value="1"/>
</dbReference>
<evidence type="ECO:0000313" key="6">
    <source>
        <dbReference type="Proteomes" id="UP001207654"/>
    </source>
</evidence>
<dbReference type="InterPro" id="IPR040097">
    <property type="entry name" value="FAAL/FAAC"/>
</dbReference>
<dbReference type="PANTHER" id="PTHR22754">
    <property type="entry name" value="DISCO-INTERACTING PROTEIN 2 DIP2 -RELATED"/>
    <property type="match status" value="1"/>
</dbReference>
<dbReference type="InterPro" id="IPR002123">
    <property type="entry name" value="Plipid/glycerol_acylTrfase"/>
</dbReference>
<dbReference type="Gene3D" id="3.40.50.12780">
    <property type="entry name" value="N-terminal domain of ligase-like"/>
    <property type="match status" value="1"/>
</dbReference>
<gene>
    <name evidence="5" type="ORF">OV287_24480</name>
</gene>
<sequence length="933" mass="101049">MLPRGSPVRPEAIERAVLDVIGTLVAELAPPRAGEAIGLDDSLDHDLGLGSLERVELLLRLGQRFGVVLPDPIVASASTPRDLAQAVATAVPALTEEGPPATWAPLTPGMAAPDSARLLTDVLRWHAEHHPERPHLFLRQEDGSERPLHYGELWASASAVAAALFHEGLQHGDTVGLMLRTERAFFPCFLGILLAGGVPVPLYPPFRMDHLEEYVERQVGILRNAGAQVLITFDEAKRVGTLLKARVPSLRRTLTPAGLDWKDAVAPPVRLEDSDAALIQYTSGSTGAPKGVLLTHAQLLANIRAIGQALRIHPEDVAVSWLPLYHDMGLIGSWLMPLYYGIPLAILSPLAFLARPSRWLRAVHHHRGTLAAAPNFAYDLCVRKVEDAELEGLDLSSWRVALNGSEAVSPETIERFTRRFAPHGFQPGTMFPAYGLAEVGVALTFPPVGRPPHIEAIEREHFTRRREARPAHEGEETPLRFVSCGRPLPGYQVRIVDGAGRPIGERVEGRIEFRGPSMTPGYFHAPEATRAVLHDGWMDSGDLGYLAGGELYVTGRSKDLIIKAGRNLYPTELEEVVGELPGIRKGCVAAFGLPSEELGTERLVVVAETRERGEEARARLRAAILDRVTAVLGLPPDEVVLAPPGAVRKTSSGKIRRSATREAYVHGELLRGRRAVLVQYARLAGAHLRAHGGRVASTVGPALYTVYLSVLMLLTALMLGVGLVTVRSGPSTDRLVRRIARWMLRAAGCPVRVEGLEHLRGPGPWVLVANHVSYVDSVAILAALPVDFRAVAKQEVRSWPLVGAAVRGAGHLTVDRFDTARGVEGAAHVTEVLRQGTSLLIFPEGTCARGPAMLPFRLGAFKAAVEAGRPVVPIHLEGTQCILRPGSRLQRPGHITLSVGEPIIPAAEGWPEMVRLRDMARARLDHPVSAPTL</sequence>
<feature type="transmembrane region" description="Helical" evidence="3">
    <location>
        <begin position="704"/>
        <end position="726"/>
    </location>
</feature>
<dbReference type="InterPro" id="IPR009081">
    <property type="entry name" value="PP-bd_ACP"/>
</dbReference>
<dbReference type="PROSITE" id="PS50075">
    <property type="entry name" value="CARRIER"/>
    <property type="match status" value="1"/>
</dbReference>
<dbReference type="InterPro" id="IPR045851">
    <property type="entry name" value="AMP-bd_C_sf"/>
</dbReference>
<name>A0ABT4A7K4_9BACT</name>
<evidence type="ECO:0000256" key="1">
    <source>
        <dbReference type="ARBA" id="ARBA00006432"/>
    </source>
</evidence>
<dbReference type="InterPro" id="IPR000873">
    <property type="entry name" value="AMP-dep_synth/lig_dom"/>
</dbReference>
<dbReference type="CDD" id="cd07989">
    <property type="entry name" value="LPLAT_AGPAT-like"/>
    <property type="match status" value="1"/>
</dbReference>
<dbReference type="PANTHER" id="PTHR22754:SF32">
    <property type="entry name" value="DISCO-INTERACTING PROTEIN 2"/>
    <property type="match status" value="1"/>
</dbReference>
<keyword evidence="2" id="KW-0436">Ligase</keyword>
<accession>A0ABT4A7K4</accession>
<dbReference type="EMBL" id="JAPNKA010000001">
    <property type="protein sequence ID" value="MCY1077633.1"/>
    <property type="molecule type" value="Genomic_DNA"/>
</dbReference>
<dbReference type="InterPro" id="IPR036736">
    <property type="entry name" value="ACP-like_sf"/>
</dbReference>
<protein>
    <submittedName>
        <fullName evidence="5">AMP-binding protein</fullName>
    </submittedName>
</protein>
<dbReference type="SUPFAM" id="SSF56801">
    <property type="entry name" value="Acetyl-CoA synthetase-like"/>
    <property type="match status" value="1"/>
</dbReference>
<dbReference type="Gene3D" id="3.30.300.30">
    <property type="match status" value="1"/>
</dbReference>
<dbReference type="SMART" id="SM00563">
    <property type="entry name" value="PlsC"/>
    <property type="match status" value="1"/>
</dbReference>
<reference evidence="5 6" key="1">
    <citation type="submission" date="2022-11" db="EMBL/GenBank/DDBJ databases">
        <title>Minimal conservation of predation-associated metabolite biosynthetic gene clusters underscores biosynthetic potential of Myxococcota including descriptions for ten novel species: Archangium lansinium sp. nov., Myxococcus landrumus sp. nov., Nannocystis bai.</title>
        <authorList>
            <person name="Ahearne A."/>
            <person name="Stevens C."/>
            <person name="Phillips K."/>
        </authorList>
    </citation>
    <scope>NUCLEOTIDE SEQUENCE [LARGE SCALE GENOMIC DNA]</scope>
    <source>
        <strain evidence="5 6">MIWBW</strain>
    </source>
</reference>
<keyword evidence="3" id="KW-1133">Transmembrane helix</keyword>
<dbReference type="RefSeq" id="WP_267536452.1">
    <property type="nucleotide sequence ID" value="NZ_JAPNKA010000001.1"/>
</dbReference>
<comment type="similarity">
    <text evidence="1">Belongs to the ATP-dependent AMP-binding enzyme family.</text>
</comment>
<evidence type="ECO:0000313" key="5">
    <source>
        <dbReference type="EMBL" id="MCY1077633.1"/>
    </source>
</evidence>
<evidence type="ECO:0000256" key="3">
    <source>
        <dbReference type="SAM" id="Phobius"/>
    </source>
</evidence>
<organism evidence="5 6">
    <name type="scientific">Archangium lansingense</name>
    <dbReference type="NCBI Taxonomy" id="2995310"/>
    <lineage>
        <taxon>Bacteria</taxon>
        <taxon>Pseudomonadati</taxon>
        <taxon>Myxococcota</taxon>
        <taxon>Myxococcia</taxon>
        <taxon>Myxococcales</taxon>
        <taxon>Cystobacterineae</taxon>
        <taxon>Archangiaceae</taxon>
        <taxon>Archangium</taxon>
    </lineage>
</organism>